<evidence type="ECO:0000256" key="3">
    <source>
        <dbReference type="ARBA" id="ARBA00022801"/>
    </source>
</evidence>
<evidence type="ECO:0000256" key="5">
    <source>
        <dbReference type="ARBA" id="ARBA00023098"/>
    </source>
</evidence>
<evidence type="ECO:0000256" key="1">
    <source>
        <dbReference type="ARBA" id="ARBA00007835"/>
    </source>
</evidence>
<keyword evidence="4 7" id="KW-0442">Lipid degradation</keyword>
<evidence type="ECO:0000313" key="9">
    <source>
        <dbReference type="Proteomes" id="UP001642540"/>
    </source>
</evidence>
<dbReference type="Gene3D" id="3.60.60.30">
    <property type="match status" value="1"/>
</dbReference>
<evidence type="ECO:0000256" key="6">
    <source>
        <dbReference type="ARBA" id="ARBA00023180"/>
    </source>
</evidence>
<keyword evidence="6" id="KW-0325">Glycoprotein</keyword>
<keyword evidence="5 7" id="KW-0443">Lipid metabolism</keyword>
<protein>
    <recommendedName>
        <fullName evidence="7">Phospholipase B-like</fullName>
        <ecNumber evidence="7">3.1.1.-</ecNumber>
    </recommendedName>
</protein>
<organism evidence="8 9">
    <name type="scientific">Orchesella dallaii</name>
    <dbReference type="NCBI Taxonomy" id="48710"/>
    <lineage>
        <taxon>Eukaryota</taxon>
        <taxon>Metazoa</taxon>
        <taxon>Ecdysozoa</taxon>
        <taxon>Arthropoda</taxon>
        <taxon>Hexapoda</taxon>
        <taxon>Collembola</taxon>
        <taxon>Entomobryomorpha</taxon>
        <taxon>Entomobryoidea</taxon>
        <taxon>Orchesellidae</taxon>
        <taxon>Orchesellinae</taxon>
        <taxon>Orchesella</taxon>
    </lineage>
</organism>
<dbReference type="EMBL" id="CAXLJM020000051">
    <property type="protein sequence ID" value="CAL8115536.1"/>
    <property type="molecule type" value="Genomic_DNA"/>
</dbReference>
<reference evidence="8 9" key="1">
    <citation type="submission" date="2024-08" db="EMBL/GenBank/DDBJ databases">
        <authorList>
            <person name="Cucini C."/>
            <person name="Frati F."/>
        </authorList>
    </citation>
    <scope>NUCLEOTIDE SEQUENCE [LARGE SCALE GENOMIC DNA]</scope>
</reference>
<comment type="similarity">
    <text evidence="1 7">Belongs to the phospholipase B-like family.</text>
</comment>
<sequence length="637" mass="73716">MNASDRFVSRPGWKIHSCYPKIWNLELFDYLLLLVSSTFKEFVSQLYSTCFNHGRTRRSDLDHKSKMSFKTVAVLLGIFYLSITVDAIRYKEPRSFKKPPHLHSKFAYVTWTKEKGYDIKIFAAHLSAPNGLDWIAKARYQNLVNKTGWAFVEVESKPTWPDEMQAYAAGIAEGYLTKDLIYYSWRSTLENYCDDKPKTCQFIDKFVSQNMAWTLKSVKTLKNQNSYWYQVNLLIQQIDGLYFGYKKASNGTESDRLTKKDLIYLNIREELDDLSHALDPTPFLKDPTDREGHCSVLIKVMENNRDIFSSHVTWTKYTSMLRIIKRYNLAYKLSSTDKTAVPSTEISFSSYPGVLQSIDDWYITSSGLMVTETTNENYNDDLWKKLTPQSLFSGLRAVVATRLATDGKTWATIFSRYNSGTYNNQWMVVNYDLFEPTKPLADGVLWVLEQLPGIIVSKDMTSVLRNQGYWASYNIPYFDEIYQTSGHQDMVNKYGDFFSYNNNARAQIFARDHANAKDVDSTIELMRYNDFQNEPLSRCNCTPPYSAENSISSRNDLNPINGSYPIRMLGHRPSGATDLKLTNLDLFLLQQFVSIAGPTYDPLPPFRWSTSDFKNLPHYGQPDLFAFEPLIHQWHWI</sequence>
<dbReference type="InterPro" id="IPR007000">
    <property type="entry name" value="PLipase_B-like"/>
</dbReference>
<comment type="function">
    <text evidence="7">Putative phospholipase.</text>
</comment>
<evidence type="ECO:0000313" key="8">
    <source>
        <dbReference type="EMBL" id="CAL8115536.1"/>
    </source>
</evidence>
<keyword evidence="2" id="KW-0732">Signal</keyword>
<dbReference type="Pfam" id="PF04916">
    <property type="entry name" value="Phospholip_B"/>
    <property type="match status" value="1"/>
</dbReference>
<evidence type="ECO:0000256" key="4">
    <source>
        <dbReference type="ARBA" id="ARBA00022963"/>
    </source>
</evidence>
<evidence type="ECO:0000256" key="2">
    <source>
        <dbReference type="ARBA" id="ARBA00022729"/>
    </source>
</evidence>
<dbReference type="EC" id="3.1.1.-" evidence="7"/>
<gene>
    <name evidence="8" type="ORF">ODALV1_LOCUS16899</name>
</gene>
<evidence type="ECO:0000256" key="7">
    <source>
        <dbReference type="RuleBase" id="RU364138"/>
    </source>
</evidence>
<name>A0ABP1QYX1_9HEXA</name>
<keyword evidence="3 7" id="KW-0378">Hydrolase</keyword>
<keyword evidence="9" id="KW-1185">Reference proteome</keyword>
<dbReference type="PANTHER" id="PTHR12370">
    <property type="entry name" value="PHOSPHOLIPASE B-RELATED"/>
    <property type="match status" value="1"/>
</dbReference>
<comment type="caution">
    <text evidence="8">The sequence shown here is derived from an EMBL/GenBank/DDBJ whole genome shotgun (WGS) entry which is preliminary data.</text>
</comment>
<proteinExistence type="inferred from homology"/>
<accession>A0ABP1QYX1</accession>
<dbReference type="Proteomes" id="UP001642540">
    <property type="component" value="Unassembled WGS sequence"/>
</dbReference>
<dbReference type="PANTHER" id="PTHR12370:SF3">
    <property type="entry name" value="PHOSPHOLIPASE B-LIKE 2-RELATED"/>
    <property type="match status" value="1"/>
</dbReference>